<evidence type="ECO:0008006" key="5">
    <source>
        <dbReference type="Google" id="ProtNLM"/>
    </source>
</evidence>
<feature type="non-terminal residue" evidence="4">
    <location>
        <position position="382"/>
    </location>
</feature>
<evidence type="ECO:0000256" key="1">
    <source>
        <dbReference type="SAM" id="MobiDB-lite"/>
    </source>
</evidence>
<name>A0A381ZYE1_9ZZZZ</name>
<dbReference type="PANTHER" id="PTHR38730:SF1">
    <property type="entry name" value="SLL7028 PROTEIN"/>
    <property type="match status" value="1"/>
</dbReference>
<dbReference type="InterPro" id="IPR025154">
    <property type="entry name" value="Put_metallopeptidase_dom"/>
</dbReference>
<proteinExistence type="predicted"/>
<dbReference type="SUPFAM" id="SSF53300">
    <property type="entry name" value="vWA-like"/>
    <property type="match status" value="1"/>
</dbReference>
<sequence>MSDTLNKDLEKQFADILGPTDPKVDAEARERLITARIGLLLKQPFFGNLATRLKLTNADEWCPTAATDGRKFYYNSRFIMMLEDEKECEFLFGHEVLHCIYEHIGRRVDNDHEAQLSNIAADYCVNGDLIKHKIGKMITTVPCLHEPKYYGWNYEKVYQDLYDNADKIDITELLQQLLDEHLEHEQSTGTASQEGDADGNGNGDSKKPKLNDKEMSEIKDELREALVTAVKNSTPGDLPNGVKRIINDITEPKMNWRELIQTSIQSLIKNDYTFIKPNRKGWELDAVLPGIKNDEMIDVALYLDLSGSITDQAKDFLSETVGIMEEFQQFQVHLASFDTEVYNYKLFNNDNFDEIREYELRGGGGTDFECIFKHMKENLIEP</sequence>
<protein>
    <recommendedName>
        <fullName evidence="5">Metallopeptidase domain-containing protein</fullName>
    </recommendedName>
</protein>
<dbReference type="InterPro" id="IPR036465">
    <property type="entry name" value="vWFA_dom_sf"/>
</dbReference>
<organism evidence="4">
    <name type="scientific">marine metagenome</name>
    <dbReference type="NCBI Taxonomy" id="408172"/>
    <lineage>
        <taxon>unclassified sequences</taxon>
        <taxon>metagenomes</taxon>
        <taxon>ecological metagenomes</taxon>
    </lineage>
</organism>
<feature type="region of interest" description="Disordered" evidence="1">
    <location>
        <begin position="183"/>
        <end position="214"/>
    </location>
</feature>
<gene>
    <name evidence="4" type="ORF">METZ01_LOCUS147182</name>
</gene>
<dbReference type="Pfam" id="PF13203">
    <property type="entry name" value="DUF2201_N"/>
    <property type="match status" value="1"/>
</dbReference>
<reference evidence="4" key="1">
    <citation type="submission" date="2018-05" db="EMBL/GenBank/DDBJ databases">
        <authorList>
            <person name="Lanie J.A."/>
            <person name="Ng W.-L."/>
            <person name="Kazmierczak K.M."/>
            <person name="Andrzejewski T.M."/>
            <person name="Davidsen T.M."/>
            <person name="Wayne K.J."/>
            <person name="Tettelin H."/>
            <person name="Glass J.I."/>
            <person name="Rusch D."/>
            <person name="Podicherti R."/>
            <person name="Tsui H.-C.T."/>
            <person name="Winkler M.E."/>
        </authorList>
    </citation>
    <scope>NUCLEOTIDE SEQUENCE</scope>
</reference>
<accession>A0A381ZYE1</accession>
<dbReference type="Pfam" id="PF09967">
    <property type="entry name" value="DUF2201"/>
    <property type="match status" value="1"/>
</dbReference>
<evidence type="ECO:0000259" key="3">
    <source>
        <dbReference type="Pfam" id="PF13203"/>
    </source>
</evidence>
<dbReference type="PANTHER" id="PTHR38730">
    <property type="entry name" value="SLL7028 PROTEIN"/>
    <property type="match status" value="1"/>
</dbReference>
<evidence type="ECO:0000313" key="4">
    <source>
        <dbReference type="EMBL" id="SVA94328.1"/>
    </source>
</evidence>
<feature type="compositionally biased region" description="Basic and acidic residues" evidence="1">
    <location>
        <begin position="204"/>
        <end position="214"/>
    </location>
</feature>
<feature type="domain" description="VWA-like" evidence="2">
    <location>
        <begin position="299"/>
        <end position="374"/>
    </location>
</feature>
<dbReference type="AlphaFoldDB" id="A0A381ZYE1"/>
<dbReference type="EMBL" id="UINC01023181">
    <property type="protein sequence ID" value="SVA94328.1"/>
    <property type="molecule type" value="Genomic_DNA"/>
</dbReference>
<feature type="domain" description="Putative metallopeptidase" evidence="3">
    <location>
        <begin position="30"/>
        <end position="280"/>
    </location>
</feature>
<dbReference type="Gene3D" id="3.40.50.410">
    <property type="entry name" value="von Willebrand factor, type A domain"/>
    <property type="match status" value="1"/>
</dbReference>
<evidence type="ECO:0000259" key="2">
    <source>
        <dbReference type="Pfam" id="PF09967"/>
    </source>
</evidence>
<dbReference type="InterPro" id="IPR018698">
    <property type="entry name" value="VWA-like_dom"/>
</dbReference>